<proteinExistence type="inferred from homology"/>
<dbReference type="Gene3D" id="1.10.3720.10">
    <property type="entry name" value="MetI-like"/>
    <property type="match status" value="1"/>
</dbReference>
<evidence type="ECO:0000256" key="6">
    <source>
        <dbReference type="ARBA" id="ARBA00023136"/>
    </source>
</evidence>
<dbReference type="PANTHER" id="PTHR43386">
    <property type="entry name" value="OLIGOPEPTIDE TRANSPORT SYSTEM PERMEASE PROTEIN APPC"/>
    <property type="match status" value="1"/>
</dbReference>
<comment type="similarity">
    <text evidence="7">Belongs to the binding-protein-dependent transport system permease family.</text>
</comment>
<dbReference type="GO" id="GO:0005886">
    <property type="term" value="C:plasma membrane"/>
    <property type="evidence" value="ECO:0007669"/>
    <property type="project" value="UniProtKB-SubCell"/>
</dbReference>
<name>A0A841C316_9ACTN</name>
<dbReference type="RefSeq" id="WP_312875510.1">
    <property type="nucleotide sequence ID" value="NZ_JACHMN010000003.1"/>
</dbReference>
<evidence type="ECO:0000256" key="5">
    <source>
        <dbReference type="ARBA" id="ARBA00022989"/>
    </source>
</evidence>
<dbReference type="EMBL" id="JACHMN010000003">
    <property type="protein sequence ID" value="MBB5873699.1"/>
    <property type="molecule type" value="Genomic_DNA"/>
</dbReference>
<dbReference type="Pfam" id="PF00528">
    <property type="entry name" value="BPD_transp_1"/>
    <property type="match status" value="1"/>
</dbReference>
<feature type="transmembrane region" description="Helical" evidence="7">
    <location>
        <begin position="87"/>
        <end position="111"/>
    </location>
</feature>
<protein>
    <submittedName>
        <fullName evidence="9">Peptide/nickel transport system permease protein</fullName>
    </submittedName>
</protein>
<keyword evidence="2 7" id="KW-0813">Transport</keyword>
<gene>
    <name evidence="9" type="ORF">F4553_007133</name>
</gene>
<evidence type="ECO:0000259" key="8">
    <source>
        <dbReference type="PROSITE" id="PS50928"/>
    </source>
</evidence>
<dbReference type="CDD" id="cd06261">
    <property type="entry name" value="TM_PBP2"/>
    <property type="match status" value="1"/>
</dbReference>
<feature type="transmembrane region" description="Helical" evidence="7">
    <location>
        <begin position="255"/>
        <end position="275"/>
    </location>
</feature>
<comment type="subcellular location">
    <subcellularLocation>
        <location evidence="1 7">Cell membrane</location>
        <topology evidence="1 7">Multi-pass membrane protein</topology>
    </subcellularLocation>
</comment>
<evidence type="ECO:0000256" key="7">
    <source>
        <dbReference type="RuleBase" id="RU363032"/>
    </source>
</evidence>
<reference evidence="9 10" key="1">
    <citation type="submission" date="2020-08" db="EMBL/GenBank/DDBJ databases">
        <title>Sequencing the genomes of 1000 actinobacteria strains.</title>
        <authorList>
            <person name="Klenk H.-P."/>
        </authorList>
    </citation>
    <scope>NUCLEOTIDE SEQUENCE [LARGE SCALE GENOMIC DNA]</scope>
    <source>
        <strain evidence="9 10">DSM 45362</strain>
    </source>
</reference>
<feature type="domain" description="ABC transmembrane type-1" evidence="8">
    <location>
        <begin position="83"/>
        <end position="275"/>
    </location>
</feature>
<keyword evidence="5 7" id="KW-1133">Transmembrane helix</keyword>
<feature type="transmembrane region" description="Helical" evidence="7">
    <location>
        <begin position="150"/>
        <end position="168"/>
    </location>
</feature>
<dbReference type="InterPro" id="IPR050366">
    <property type="entry name" value="BP-dependent_transpt_permease"/>
</dbReference>
<keyword evidence="6 7" id="KW-0472">Membrane</keyword>
<keyword evidence="3" id="KW-1003">Cell membrane</keyword>
<evidence type="ECO:0000313" key="10">
    <source>
        <dbReference type="Proteomes" id="UP000587527"/>
    </source>
</evidence>
<evidence type="ECO:0000256" key="2">
    <source>
        <dbReference type="ARBA" id="ARBA00022448"/>
    </source>
</evidence>
<organism evidence="9 10">
    <name type="scientific">Allocatelliglobosispora scoriae</name>
    <dbReference type="NCBI Taxonomy" id="643052"/>
    <lineage>
        <taxon>Bacteria</taxon>
        <taxon>Bacillati</taxon>
        <taxon>Actinomycetota</taxon>
        <taxon>Actinomycetes</taxon>
        <taxon>Micromonosporales</taxon>
        <taxon>Micromonosporaceae</taxon>
        <taxon>Allocatelliglobosispora</taxon>
    </lineage>
</organism>
<comment type="caution">
    <text evidence="9">The sequence shown here is derived from an EMBL/GenBank/DDBJ whole genome shotgun (WGS) entry which is preliminary data.</text>
</comment>
<evidence type="ECO:0000313" key="9">
    <source>
        <dbReference type="EMBL" id="MBB5873699.1"/>
    </source>
</evidence>
<evidence type="ECO:0000256" key="3">
    <source>
        <dbReference type="ARBA" id="ARBA00022475"/>
    </source>
</evidence>
<accession>A0A841C316</accession>
<dbReference type="GO" id="GO:0055085">
    <property type="term" value="P:transmembrane transport"/>
    <property type="evidence" value="ECO:0007669"/>
    <property type="project" value="InterPro"/>
</dbReference>
<evidence type="ECO:0000256" key="1">
    <source>
        <dbReference type="ARBA" id="ARBA00004651"/>
    </source>
</evidence>
<feature type="transmembrane region" description="Helical" evidence="7">
    <location>
        <begin position="12"/>
        <end position="31"/>
    </location>
</feature>
<dbReference type="PROSITE" id="PS50928">
    <property type="entry name" value="ABC_TM1"/>
    <property type="match status" value="1"/>
</dbReference>
<evidence type="ECO:0000256" key="4">
    <source>
        <dbReference type="ARBA" id="ARBA00022692"/>
    </source>
</evidence>
<sequence length="299" mass="31300">MRRLLRDRWASAGAATVLAFLTAAGLAPWLAALGGHDPYTYDLDALDTSGMPVGWGGGIGADHWLGVEPLTGRDLFAIAVHGARTSLLIGVSATAVAVVIGVGVGTTAGYFGGWTDRVISRVIDVLFGFPALIFMIALGAIAPASVPRQLLVIGVIGLFGWPGIARVVRAQTLSLRHRTFVVASVSMGAGPWHVLTRQILPNLTSTIIVYSTIMIPGMIGVQAALSFLGVGLPPPTPDWGALISNAIDWVQTDPMYLAVPGTALFLATLGFNLLGDGLRDILDPRLGAGRARRPLGARR</sequence>
<feature type="transmembrane region" description="Helical" evidence="7">
    <location>
        <begin position="123"/>
        <end position="144"/>
    </location>
</feature>
<feature type="transmembrane region" description="Helical" evidence="7">
    <location>
        <begin position="207"/>
        <end position="230"/>
    </location>
</feature>
<keyword evidence="10" id="KW-1185">Reference proteome</keyword>
<dbReference type="InterPro" id="IPR000515">
    <property type="entry name" value="MetI-like"/>
</dbReference>
<dbReference type="AlphaFoldDB" id="A0A841C316"/>
<dbReference type="Proteomes" id="UP000587527">
    <property type="component" value="Unassembled WGS sequence"/>
</dbReference>
<dbReference type="SUPFAM" id="SSF161098">
    <property type="entry name" value="MetI-like"/>
    <property type="match status" value="1"/>
</dbReference>
<keyword evidence="4 7" id="KW-0812">Transmembrane</keyword>
<dbReference type="PANTHER" id="PTHR43386:SF1">
    <property type="entry name" value="D,D-DIPEPTIDE TRANSPORT SYSTEM PERMEASE PROTEIN DDPC-RELATED"/>
    <property type="match status" value="1"/>
</dbReference>
<dbReference type="InterPro" id="IPR035906">
    <property type="entry name" value="MetI-like_sf"/>
</dbReference>